<organism evidence="8 9">
    <name type="scientific">Caproiciproducens galactitolivorans</name>
    <dbReference type="NCBI Taxonomy" id="642589"/>
    <lineage>
        <taxon>Bacteria</taxon>
        <taxon>Bacillati</taxon>
        <taxon>Bacillota</taxon>
        <taxon>Clostridia</taxon>
        <taxon>Eubacteriales</taxon>
        <taxon>Acutalibacteraceae</taxon>
        <taxon>Caproiciproducens</taxon>
    </lineage>
</organism>
<evidence type="ECO:0000256" key="6">
    <source>
        <dbReference type="HAMAP-Rule" id="MF_00076"/>
    </source>
</evidence>
<evidence type="ECO:0000256" key="1">
    <source>
        <dbReference type="ARBA" id="ARBA00005047"/>
    </source>
</evidence>
<dbReference type="OrthoDB" id="9790411at2"/>
<dbReference type="InterPro" id="IPR020568">
    <property type="entry name" value="Ribosomal_Su5_D2-typ_SF"/>
</dbReference>
<dbReference type="FunFam" id="3.30.230.40:FF:000003">
    <property type="entry name" value="Imidazoleglycerol-phosphate dehydratase HisB"/>
    <property type="match status" value="1"/>
</dbReference>
<dbReference type="InterPro" id="IPR038494">
    <property type="entry name" value="IGPD_sf"/>
</dbReference>
<dbReference type="CDD" id="cd07914">
    <property type="entry name" value="IGPD"/>
    <property type="match status" value="1"/>
</dbReference>
<evidence type="ECO:0000256" key="7">
    <source>
        <dbReference type="RuleBase" id="RU000599"/>
    </source>
</evidence>
<dbReference type="GO" id="GO:0004424">
    <property type="term" value="F:imidazoleglycerol-phosphate dehydratase activity"/>
    <property type="evidence" value="ECO:0007669"/>
    <property type="project" value="UniProtKB-UniRule"/>
</dbReference>
<comment type="subcellular location">
    <subcellularLocation>
        <location evidence="6 7">Cytoplasm</location>
    </subcellularLocation>
</comment>
<dbReference type="PROSITE" id="PS00954">
    <property type="entry name" value="IGP_DEHYDRATASE_1"/>
    <property type="match status" value="1"/>
</dbReference>
<dbReference type="UniPathway" id="UPA00031">
    <property type="reaction ID" value="UER00011"/>
</dbReference>
<dbReference type="Gene3D" id="3.30.230.40">
    <property type="entry name" value="Imidazole glycerol phosphate dehydratase, domain 1"/>
    <property type="match status" value="2"/>
</dbReference>
<keyword evidence="6" id="KW-0963">Cytoplasm</keyword>
<proteinExistence type="inferred from homology"/>
<keyword evidence="4 6" id="KW-0368">Histidine biosynthesis</keyword>
<dbReference type="EC" id="4.2.1.19" evidence="6 7"/>
<keyword evidence="9" id="KW-1185">Reference proteome</keyword>
<dbReference type="FunFam" id="3.30.230.40:FF:000001">
    <property type="entry name" value="Imidazoleglycerol-phosphate dehydratase HisB"/>
    <property type="match status" value="1"/>
</dbReference>
<accession>A0A4Z0YHX5</accession>
<dbReference type="InterPro" id="IPR000807">
    <property type="entry name" value="ImidazoleglycerolP_deHydtase"/>
</dbReference>
<dbReference type="AlphaFoldDB" id="A0A4Z0YHX5"/>
<keyword evidence="3 6" id="KW-0028">Amino-acid biosynthesis</keyword>
<comment type="caution">
    <text evidence="8">The sequence shown here is derived from an EMBL/GenBank/DDBJ whole genome shotgun (WGS) entry which is preliminary data.</text>
</comment>
<dbReference type="HAMAP" id="MF_00076">
    <property type="entry name" value="HisB"/>
    <property type="match status" value="1"/>
</dbReference>
<name>A0A4Z0YHX5_9FIRM</name>
<dbReference type="GO" id="GO:0000105">
    <property type="term" value="P:L-histidine biosynthetic process"/>
    <property type="evidence" value="ECO:0007669"/>
    <property type="project" value="UniProtKB-UniRule"/>
</dbReference>
<dbReference type="PANTHER" id="PTHR23133">
    <property type="entry name" value="IMIDAZOLEGLYCEROL-PHOSPHATE DEHYDRATASE HIS7"/>
    <property type="match status" value="1"/>
</dbReference>
<dbReference type="EMBL" id="SRMQ01000005">
    <property type="protein sequence ID" value="TGJ76482.1"/>
    <property type="molecule type" value="Genomic_DNA"/>
</dbReference>
<evidence type="ECO:0000256" key="4">
    <source>
        <dbReference type="ARBA" id="ARBA00023102"/>
    </source>
</evidence>
<dbReference type="Proteomes" id="UP000297714">
    <property type="component" value="Unassembled WGS sequence"/>
</dbReference>
<evidence type="ECO:0000313" key="9">
    <source>
        <dbReference type="Proteomes" id="UP000297714"/>
    </source>
</evidence>
<dbReference type="Pfam" id="PF00475">
    <property type="entry name" value="IGPD"/>
    <property type="match status" value="1"/>
</dbReference>
<comment type="pathway">
    <text evidence="1 6 7">Amino-acid biosynthesis; L-histidine biosynthesis; L-histidine from 5-phospho-alpha-D-ribose 1-diphosphate: step 6/9.</text>
</comment>
<dbReference type="InterPro" id="IPR020565">
    <property type="entry name" value="ImidazoleglycerP_deHydtase_CS"/>
</dbReference>
<dbReference type="RefSeq" id="WP_135659172.1">
    <property type="nucleotide sequence ID" value="NZ_JAJUFJ010000001.1"/>
</dbReference>
<dbReference type="SUPFAM" id="SSF54211">
    <property type="entry name" value="Ribosomal protein S5 domain 2-like"/>
    <property type="match status" value="2"/>
</dbReference>
<evidence type="ECO:0000256" key="3">
    <source>
        <dbReference type="ARBA" id="ARBA00022605"/>
    </source>
</evidence>
<dbReference type="PROSITE" id="PS00955">
    <property type="entry name" value="IGP_DEHYDRATASE_2"/>
    <property type="match status" value="1"/>
</dbReference>
<dbReference type="PANTHER" id="PTHR23133:SF2">
    <property type="entry name" value="IMIDAZOLEGLYCEROL-PHOSPHATE DEHYDRATASE"/>
    <property type="match status" value="1"/>
</dbReference>
<reference evidence="8 9" key="1">
    <citation type="submission" date="2019-04" db="EMBL/GenBank/DDBJ databases">
        <authorList>
            <person name="Poehlein A."/>
            <person name="Bengelsdorf F.R."/>
            <person name="Duerre P."/>
            <person name="Daniel R."/>
        </authorList>
    </citation>
    <scope>NUCLEOTIDE SEQUENCE [LARGE SCALE GENOMIC DNA]</scope>
    <source>
        <strain evidence="8 9">BS-1</strain>
    </source>
</reference>
<evidence type="ECO:0000256" key="5">
    <source>
        <dbReference type="ARBA" id="ARBA00023239"/>
    </source>
</evidence>
<gene>
    <name evidence="6 8" type="primary">hisB</name>
    <name evidence="8" type="ORF">CAGA_13930</name>
</gene>
<protein>
    <recommendedName>
        <fullName evidence="2 6">Imidazoleglycerol-phosphate dehydratase</fullName>
        <shortName evidence="6">IGPD</shortName>
        <ecNumber evidence="6 7">4.2.1.19</ecNumber>
    </recommendedName>
</protein>
<dbReference type="NCBIfam" id="NF002114">
    <property type="entry name" value="PRK00951.2-4"/>
    <property type="match status" value="1"/>
</dbReference>
<dbReference type="NCBIfam" id="NF002111">
    <property type="entry name" value="PRK00951.2-1"/>
    <property type="match status" value="1"/>
</dbReference>
<keyword evidence="5 6" id="KW-0456">Lyase</keyword>
<evidence type="ECO:0000256" key="2">
    <source>
        <dbReference type="ARBA" id="ARBA00016664"/>
    </source>
</evidence>
<comment type="catalytic activity">
    <reaction evidence="6 7">
        <text>D-erythro-1-(imidazol-4-yl)glycerol 3-phosphate = 3-(imidazol-4-yl)-2-oxopropyl phosphate + H2O</text>
        <dbReference type="Rhea" id="RHEA:11040"/>
        <dbReference type="ChEBI" id="CHEBI:15377"/>
        <dbReference type="ChEBI" id="CHEBI:57766"/>
        <dbReference type="ChEBI" id="CHEBI:58278"/>
        <dbReference type="EC" id="4.2.1.19"/>
    </reaction>
</comment>
<dbReference type="GO" id="GO:0005737">
    <property type="term" value="C:cytoplasm"/>
    <property type="evidence" value="ECO:0007669"/>
    <property type="project" value="UniProtKB-SubCell"/>
</dbReference>
<sequence length="192" mass="20741">MRTSIQKRKTKETDICVELNLDGGETEISTGIGFFDHMLHSFAVHGGFGLKIRAKGDLQVDGHHSVEDVGIVLGKAFAQALGDRSSIARFGSFFIPMDEALAFAAVDISGRPFLVFQADFQQERVGGFDTCLTEEFLRAFAINAGITLHTRVKYGANAHHEIEALMKAVAHALRLAVTQTGAGMLSTKGCLS</sequence>
<evidence type="ECO:0000313" key="8">
    <source>
        <dbReference type="EMBL" id="TGJ76482.1"/>
    </source>
</evidence>
<comment type="similarity">
    <text evidence="6 7">Belongs to the imidazoleglycerol-phosphate dehydratase family.</text>
</comment>